<gene>
    <name evidence="1" type="ORF">LCGC14_1221760</name>
</gene>
<dbReference type="EMBL" id="LAZR01006439">
    <property type="protein sequence ID" value="KKM92107.1"/>
    <property type="molecule type" value="Genomic_DNA"/>
</dbReference>
<organism evidence="1">
    <name type="scientific">marine sediment metagenome</name>
    <dbReference type="NCBI Taxonomy" id="412755"/>
    <lineage>
        <taxon>unclassified sequences</taxon>
        <taxon>metagenomes</taxon>
        <taxon>ecological metagenomes</taxon>
    </lineage>
</organism>
<sequence>MGDRYFLTFLCPSCKFEAHDIYYAPTCGFTNWKCPGCSIEVDLGKLCGITYEEASNRDEIARLARGVLRQSAS</sequence>
<dbReference type="AlphaFoldDB" id="A0A0F9PFJ6"/>
<name>A0A0F9PFJ6_9ZZZZ</name>
<proteinExistence type="predicted"/>
<comment type="caution">
    <text evidence="1">The sequence shown here is derived from an EMBL/GenBank/DDBJ whole genome shotgun (WGS) entry which is preliminary data.</text>
</comment>
<evidence type="ECO:0000313" key="1">
    <source>
        <dbReference type="EMBL" id="KKM92107.1"/>
    </source>
</evidence>
<accession>A0A0F9PFJ6</accession>
<reference evidence="1" key="1">
    <citation type="journal article" date="2015" name="Nature">
        <title>Complex archaea that bridge the gap between prokaryotes and eukaryotes.</title>
        <authorList>
            <person name="Spang A."/>
            <person name="Saw J.H."/>
            <person name="Jorgensen S.L."/>
            <person name="Zaremba-Niedzwiedzka K."/>
            <person name="Martijn J."/>
            <person name="Lind A.E."/>
            <person name="van Eijk R."/>
            <person name="Schleper C."/>
            <person name="Guy L."/>
            <person name="Ettema T.J."/>
        </authorList>
    </citation>
    <scope>NUCLEOTIDE SEQUENCE</scope>
</reference>
<protein>
    <submittedName>
        <fullName evidence="1">Uncharacterized protein</fullName>
    </submittedName>
</protein>